<organism evidence="1 2">
    <name type="scientific">Dreissena polymorpha</name>
    <name type="common">Zebra mussel</name>
    <name type="synonym">Mytilus polymorpha</name>
    <dbReference type="NCBI Taxonomy" id="45954"/>
    <lineage>
        <taxon>Eukaryota</taxon>
        <taxon>Metazoa</taxon>
        <taxon>Spiralia</taxon>
        <taxon>Lophotrochozoa</taxon>
        <taxon>Mollusca</taxon>
        <taxon>Bivalvia</taxon>
        <taxon>Autobranchia</taxon>
        <taxon>Heteroconchia</taxon>
        <taxon>Euheterodonta</taxon>
        <taxon>Imparidentia</taxon>
        <taxon>Neoheterodontei</taxon>
        <taxon>Myida</taxon>
        <taxon>Dreissenoidea</taxon>
        <taxon>Dreissenidae</taxon>
        <taxon>Dreissena</taxon>
    </lineage>
</organism>
<dbReference type="AlphaFoldDB" id="A0A9D4M4C2"/>
<sequence>MILTQALSYDNHLVDGQTDQQTDQQTDMSKAIYPLFFEGGHNEYEVLACLRLHYVRTPSLPHVSALKLQ</sequence>
<reference evidence="1" key="2">
    <citation type="submission" date="2020-11" db="EMBL/GenBank/DDBJ databases">
        <authorList>
            <person name="McCartney M.A."/>
            <person name="Auch B."/>
            <person name="Kono T."/>
            <person name="Mallez S."/>
            <person name="Becker A."/>
            <person name="Gohl D.M."/>
            <person name="Silverstein K.A.T."/>
            <person name="Koren S."/>
            <person name="Bechman K.B."/>
            <person name="Herman A."/>
            <person name="Abrahante J.E."/>
            <person name="Garbe J."/>
        </authorList>
    </citation>
    <scope>NUCLEOTIDE SEQUENCE</scope>
    <source>
        <strain evidence="1">Duluth1</strain>
        <tissue evidence="1">Whole animal</tissue>
    </source>
</reference>
<comment type="caution">
    <text evidence="1">The sequence shown here is derived from an EMBL/GenBank/DDBJ whole genome shotgun (WGS) entry which is preliminary data.</text>
</comment>
<dbReference type="EMBL" id="JAIWYP010000002">
    <property type="protein sequence ID" value="KAH3870545.1"/>
    <property type="molecule type" value="Genomic_DNA"/>
</dbReference>
<reference evidence="1" key="1">
    <citation type="journal article" date="2019" name="bioRxiv">
        <title>The Genome of the Zebra Mussel, Dreissena polymorpha: A Resource for Invasive Species Research.</title>
        <authorList>
            <person name="McCartney M.A."/>
            <person name="Auch B."/>
            <person name="Kono T."/>
            <person name="Mallez S."/>
            <person name="Zhang Y."/>
            <person name="Obille A."/>
            <person name="Becker A."/>
            <person name="Abrahante J.E."/>
            <person name="Garbe J."/>
            <person name="Badalamenti J.P."/>
            <person name="Herman A."/>
            <person name="Mangelson H."/>
            <person name="Liachko I."/>
            <person name="Sullivan S."/>
            <person name="Sone E.D."/>
            <person name="Koren S."/>
            <person name="Silverstein K.A.T."/>
            <person name="Beckman K.B."/>
            <person name="Gohl D.M."/>
        </authorList>
    </citation>
    <scope>NUCLEOTIDE SEQUENCE</scope>
    <source>
        <strain evidence="1">Duluth1</strain>
        <tissue evidence="1">Whole animal</tissue>
    </source>
</reference>
<dbReference type="Proteomes" id="UP000828390">
    <property type="component" value="Unassembled WGS sequence"/>
</dbReference>
<proteinExistence type="predicted"/>
<name>A0A9D4M4C2_DREPO</name>
<gene>
    <name evidence="1" type="ORF">DPMN_033734</name>
</gene>
<evidence type="ECO:0000313" key="2">
    <source>
        <dbReference type="Proteomes" id="UP000828390"/>
    </source>
</evidence>
<accession>A0A9D4M4C2</accession>
<evidence type="ECO:0000313" key="1">
    <source>
        <dbReference type="EMBL" id="KAH3870545.1"/>
    </source>
</evidence>
<keyword evidence="2" id="KW-1185">Reference proteome</keyword>
<protein>
    <submittedName>
        <fullName evidence="1">Uncharacterized protein</fullName>
    </submittedName>
</protein>